<dbReference type="AlphaFoldDB" id="A0A839IVX1"/>
<dbReference type="Proteomes" id="UP000565262">
    <property type="component" value="Unassembled WGS sequence"/>
</dbReference>
<keyword evidence="3" id="KW-1185">Reference proteome</keyword>
<feature type="region of interest" description="Disordered" evidence="1">
    <location>
        <begin position="1"/>
        <end position="35"/>
    </location>
</feature>
<proteinExistence type="predicted"/>
<organism evidence="2 3">
    <name type="scientific">Oceanospirillum sediminis</name>
    <dbReference type="NCBI Taxonomy" id="2760088"/>
    <lineage>
        <taxon>Bacteria</taxon>
        <taxon>Pseudomonadati</taxon>
        <taxon>Pseudomonadota</taxon>
        <taxon>Gammaproteobacteria</taxon>
        <taxon>Oceanospirillales</taxon>
        <taxon>Oceanospirillaceae</taxon>
        <taxon>Oceanospirillum</taxon>
    </lineage>
</organism>
<dbReference type="RefSeq" id="WP_182810899.1">
    <property type="nucleotide sequence ID" value="NZ_JACJFM010000043.1"/>
</dbReference>
<evidence type="ECO:0000256" key="1">
    <source>
        <dbReference type="SAM" id="MobiDB-lite"/>
    </source>
</evidence>
<protein>
    <submittedName>
        <fullName evidence="2">Uncharacterized protein</fullName>
    </submittedName>
</protein>
<name>A0A839IVX1_9GAMM</name>
<reference evidence="2 3" key="1">
    <citation type="submission" date="2020-08" db="EMBL/GenBank/DDBJ databases">
        <title>Oceanospirillum sp. nov. isolated from marine sediment.</title>
        <authorList>
            <person name="Ji X."/>
        </authorList>
    </citation>
    <scope>NUCLEOTIDE SEQUENCE [LARGE SCALE GENOMIC DNA]</scope>
    <source>
        <strain evidence="2 3">D5</strain>
    </source>
</reference>
<evidence type="ECO:0000313" key="3">
    <source>
        <dbReference type="Proteomes" id="UP000565262"/>
    </source>
</evidence>
<dbReference type="Pfam" id="PF10115">
    <property type="entry name" value="HlyU"/>
    <property type="match status" value="1"/>
</dbReference>
<comment type="caution">
    <text evidence="2">The sequence shown here is derived from an EMBL/GenBank/DDBJ whole genome shotgun (WGS) entry which is preliminary data.</text>
</comment>
<gene>
    <name evidence="2" type="ORF">H4O21_21150</name>
</gene>
<sequence>MGLLSSLKSMFSGGESTPKEPEAMPSTEYNGYTITPAPVAEDTGFRINGTITKGDQSHTFIRADTLPTADSCAQEMIRKAKQMIDHQGDNIF</sequence>
<accession>A0A839IVX1</accession>
<dbReference type="EMBL" id="JACJFM010000043">
    <property type="protein sequence ID" value="MBB1489121.1"/>
    <property type="molecule type" value="Genomic_DNA"/>
</dbReference>
<dbReference type="InterPro" id="IPR018772">
    <property type="entry name" value="Transcription_activator_HlyU"/>
</dbReference>
<evidence type="ECO:0000313" key="2">
    <source>
        <dbReference type="EMBL" id="MBB1489121.1"/>
    </source>
</evidence>